<dbReference type="Proteomes" id="UP000095413">
    <property type="component" value="Unassembled WGS sequence"/>
</dbReference>
<gene>
    <name evidence="3" type="ORF">EAI82_05430</name>
    <name evidence="2" type="ORF">ERS852533_03730</name>
</gene>
<protein>
    <submittedName>
        <fullName evidence="2">Predicted NTPase (NACHT family)</fullName>
    </submittedName>
</protein>
<dbReference type="SUPFAM" id="SSF52540">
    <property type="entry name" value="P-loop containing nucleoside triphosphate hydrolases"/>
    <property type="match status" value="1"/>
</dbReference>
<dbReference type="InterPro" id="IPR055049">
    <property type="entry name" value="SNaCT7"/>
</dbReference>
<evidence type="ECO:0000313" key="4">
    <source>
        <dbReference type="Proteomes" id="UP000095413"/>
    </source>
</evidence>
<dbReference type="PANTHER" id="PTHR46844">
    <property type="entry name" value="SLR5058 PROTEIN"/>
    <property type="match status" value="1"/>
</dbReference>
<dbReference type="EMBL" id="RCXQ01000004">
    <property type="protein sequence ID" value="RYT67367.1"/>
    <property type="molecule type" value="Genomic_DNA"/>
</dbReference>
<dbReference type="InterPro" id="IPR027417">
    <property type="entry name" value="P-loop_NTPase"/>
</dbReference>
<reference evidence="2 4" key="1">
    <citation type="submission" date="2015-09" db="EMBL/GenBank/DDBJ databases">
        <authorList>
            <consortium name="Pathogen Informatics"/>
        </authorList>
    </citation>
    <scope>NUCLEOTIDE SEQUENCE [LARGE SCALE GENOMIC DNA]</scope>
    <source>
        <strain evidence="2 4">2789STDY5834921</strain>
    </source>
</reference>
<dbReference type="Gene3D" id="3.40.50.300">
    <property type="entry name" value="P-loop containing nucleotide triphosphate hydrolases"/>
    <property type="match status" value="1"/>
</dbReference>
<evidence type="ECO:0000313" key="2">
    <source>
        <dbReference type="EMBL" id="CUQ09883.1"/>
    </source>
</evidence>
<dbReference type="OrthoDB" id="2081291at2"/>
<reference evidence="3 5" key="2">
    <citation type="journal article" date="2019" name="Science, e1252229">
        <title>Invertible promoters mediate bacterial phase variation, antibiotic resistance, and host adaptation in the gut.</title>
        <authorList>
            <person name="Jiang X."/>
            <person name="Hall A.B."/>
            <person name="Arthur T.D."/>
            <person name="Plichta D.R."/>
            <person name="Covington C.T."/>
            <person name="Poyet M."/>
            <person name="Crothers J."/>
            <person name="Moses P.L."/>
            <person name="Tolonen A.C."/>
            <person name="Vlamakis H."/>
            <person name="Alm E.J."/>
            <person name="Xavier R.J."/>
        </authorList>
    </citation>
    <scope>NUCLEOTIDE SEQUENCE [LARGE SCALE GENOMIC DNA]</scope>
    <source>
        <strain evidence="5">af_0058</strain>
        <strain evidence="3">Af_0058</strain>
    </source>
</reference>
<evidence type="ECO:0000259" key="1">
    <source>
        <dbReference type="Pfam" id="PF22712"/>
    </source>
</evidence>
<feature type="domain" description="Short NACHT-associated C-terminal" evidence="1">
    <location>
        <begin position="448"/>
        <end position="609"/>
    </location>
</feature>
<evidence type="ECO:0000313" key="3">
    <source>
        <dbReference type="EMBL" id="RYT67367.1"/>
    </source>
</evidence>
<accession>A0A174TIJ9</accession>
<dbReference type="Proteomes" id="UP000293506">
    <property type="component" value="Unassembled WGS sequence"/>
</dbReference>
<dbReference type="EMBL" id="CZBA01000046">
    <property type="protein sequence ID" value="CUQ09883.1"/>
    <property type="molecule type" value="Genomic_DNA"/>
</dbReference>
<proteinExistence type="predicted"/>
<evidence type="ECO:0000313" key="5">
    <source>
        <dbReference type="Proteomes" id="UP000293506"/>
    </source>
</evidence>
<sequence>MKNNLDINKITAEVITDLAKSTAQTLYKKTLNYVTDIQKKEEVDFGYAYENYLKYAKTIHEKIKTLLYRHAAKDIYSFYECVGLTRNDEIIDTSDVNNVLEIGNKIIISGTGGIGKSVMMKHFFLNVLQNTNYVPILIELRGLNEYDEKSVDLIDYIYSTMEKLRFKLERKYFDYSLETGCYVILLDGFDEVKNEISNQVTSQIFNLSEKYPDNHYILSSRPLDEFVGWNQFEELYSNPLSKEQALSLIKKIEYDQNIKEKFYKELDEYLYDKYETFASNPLLLTIMLLTFESRVSIPDKLNDFFEQAFTTLFHTHDATKGGYKRDICSGLGYEDFKTVFAYFCFKSFFNSDYRFSENKVLEYIGIARQKRVVEVNFDSMDFLIDLTNSVCMLIHDGLEYRFSHRSFQEYFAALYTVQLDDEQQKKFLKLWLQDDDYRTTSFYLDMLYELETSRFVKNVIIPGIRELQELFEKNGKREEWLITYLYNDVCIREEPNGEKKCMLSVKDSYYHDMIWRACNIGGMYKNVQEERKQRAIVSKDKLVEIIEEEFGLNRLVKFEEIMQKGYAKEVVQYLYWARERYEFAVNYIDSISVKYLTDEKDFASMLEEL</sequence>
<dbReference type="RefSeq" id="WP_055057188.1">
    <property type="nucleotide sequence ID" value="NZ_CZBA01000046.1"/>
</dbReference>
<dbReference type="PANTHER" id="PTHR46844:SF1">
    <property type="entry name" value="SLR5058 PROTEIN"/>
    <property type="match status" value="1"/>
</dbReference>
<dbReference type="Pfam" id="PF22712">
    <property type="entry name" value="SNaCT7"/>
    <property type="match status" value="1"/>
</dbReference>
<name>A0A174TIJ9_9FIRM</name>
<organism evidence="2 4">
    <name type="scientific">Blautia obeum</name>
    <dbReference type="NCBI Taxonomy" id="40520"/>
    <lineage>
        <taxon>Bacteria</taxon>
        <taxon>Bacillati</taxon>
        <taxon>Bacillota</taxon>
        <taxon>Clostridia</taxon>
        <taxon>Lachnospirales</taxon>
        <taxon>Lachnospiraceae</taxon>
        <taxon>Blautia</taxon>
    </lineage>
</organism>
<dbReference type="AlphaFoldDB" id="A0A174TIJ9"/>